<organism evidence="2 3">
    <name type="scientific">Nocardia aurantia</name>
    <dbReference type="NCBI Taxonomy" id="2585199"/>
    <lineage>
        <taxon>Bacteria</taxon>
        <taxon>Bacillati</taxon>
        <taxon>Actinomycetota</taxon>
        <taxon>Actinomycetes</taxon>
        <taxon>Mycobacteriales</taxon>
        <taxon>Nocardiaceae</taxon>
        <taxon>Nocardia</taxon>
    </lineage>
</organism>
<sequence>MTRHIELDTAEAPSVRNNPASSRFELYIGGELAGTAEYQETAAERAFVHTEIDARWAGQGHDRLLVRTALDDTRDDGAQILPMCAVVRHFIESHPEYGALVPHWARESFGLQ</sequence>
<reference evidence="2 3" key="1">
    <citation type="submission" date="2019-10" db="EMBL/GenBank/DDBJ databases">
        <title>Nocardia macrotermitis sp. nov. and Nocardia aurantia sp. nov., isolated from the gut of fungus growing-termite Macrotermes natalensis.</title>
        <authorList>
            <person name="Benndorf R."/>
            <person name="Schwitalla J."/>
            <person name="Martin K."/>
            <person name="De Beer W."/>
            <person name="Kaster A.-K."/>
            <person name="Vollmers J."/>
            <person name="Poulsen M."/>
            <person name="Beemelmanns C."/>
        </authorList>
    </citation>
    <scope>NUCLEOTIDE SEQUENCE [LARGE SCALE GENOMIC DNA]</scope>
    <source>
        <strain evidence="2 3">RB56</strain>
    </source>
</reference>
<gene>
    <name evidence="2" type="ORF">NRB56_27880</name>
</gene>
<comment type="caution">
    <text evidence="2">The sequence shown here is derived from an EMBL/GenBank/DDBJ whole genome shotgun (WGS) entry which is preliminary data.</text>
</comment>
<dbReference type="Proteomes" id="UP000431401">
    <property type="component" value="Unassembled WGS sequence"/>
</dbReference>
<dbReference type="Pfam" id="PF14542">
    <property type="entry name" value="Acetyltransf_CG"/>
    <property type="match status" value="1"/>
</dbReference>
<dbReference type="PANTHER" id="PTHR31435:SF10">
    <property type="entry name" value="BSR4717 PROTEIN"/>
    <property type="match status" value="1"/>
</dbReference>
<dbReference type="SUPFAM" id="SSF55729">
    <property type="entry name" value="Acyl-CoA N-acyltransferases (Nat)"/>
    <property type="match status" value="1"/>
</dbReference>
<dbReference type="Gene3D" id="3.40.630.30">
    <property type="match status" value="1"/>
</dbReference>
<accession>A0A7K0DN86</accession>
<evidence type="ECO:0000313" key="3">
    <source>
        <dbReference type="Proteomes" id="UP000431401"/>
    </source>
</evidence>
<dbReference type="AlphaFoldDB" id="A0A7K0DN86"/>
<name>A0A7K0DN86_9NOCA</name>
<dbReference type="InterPro" id="IPR031165">
    <property type="entry name" value="GNAT_YJDJ"/>
</dbReference>
<keyword evidence="3" id="KW-1185">Reference proteome</keyword>
<evidence type="ECO:0000259" key="1">
    <source>
        <dbReference type="PROSITE" id="PS51729"/>
    </source>
</evidence>
<dbReference type="EMBL" id="WEGI01000005">
    <property type="protein sequence ID" value="MQY27206.1"/>
    <property type="molecule type" value="Genomic_DNA"/>
</dbReference>
<protein>
    <recommendedName>
        <fullName evidence="1">N-acetyltransferase domain-containing protein</fullName>
    </recommendedName>
</protein>
<dbReference type="InterPro" id="IPR016181">
    <property type="entry name" value="Acyl_CoA_acyltransferase"/>
</dbReference>
<dbReference type="InterPro" id="IPR045057">
    <property type="entry name" value="Gcn5-rel_NAT"/>
</dbReference>
<evidence type="ECO:0000313" key="2">
    <source>
        <dbReference type="EMBL" id="MQY27206.1"/>
    </source>
</evidence>
<feature type="domain" description="N-acetyltransferase" evidence="1">
    <location>
        <begin position="16"/>
        <end position="102"/>
    </location>
</feature>
<proteinExistence type="predicted"/>
<dbReference type="PROSITE" id="PS51729">
    <property type="entry name" value="GNAT_YJDJ"/>
    <property type="match status" value="1"/>
</dbReference>
<dbReference type="RefSeq" id="WP_319942970.1">
    <property type="nucleotide sequence ID" value="NZ_WEGI01000005.1"/>
</dbReference>
<dbReference type="PANTHER" id="PTHR31435">
    <property type="entry name" value="PROTEIN NATD1"/>
    <property type="match status" value="1"/>
</dbReference>